<proteinExistence type="predicted"/>
<dbReference type="Gene3D" id="3.30.70.270">
    <property type="match status" value="1"/>
</dbReference>
<dbReference type="GO" id="GO:0052621">
    <property type="term" value="F:diguanylate cyclase activity"/>
    <property type="evidence" value="ECO:0007669"/>
    <property type="project" value="UniProtKB-EC"/>
</dbReference>
<dbReference type="InterPro" id="IPR029016">
    <property type="entry name" value="GAF-like_dom_sf"/>
</dbReference>
<sequence>MDIPAISDNEETRIASLRALNILDTPCEERFDRITRFASQLFDVPIALLSLVERETLCFKSSIGPNICDTSRAVSLCGHAILGSGIMIVPDARIDARFEDNPLVLGDPYIRFYAGCPLFAKDGSAIGTLCLIDQRPRILSAIDLDVFHDLALLAEREILQAEPNILDEKSNTCNRKGFLLLAEKGLNLCARRDIPASLVFIELENVNDAGVDLGDEESDRILLQFSESLKIDLEHSALVARIGVDQFVVLLIGVSTVGAELAVTKFKAAIESLHIRENWQHRLPFNYGVAEFKASKHSTVDKLVTDADIAMYDNKKQKRYAARKELI</sequence>
<organism evidence="2 3">
    <name type="scientific">Zhongshania arctica</name>
    <dbReference type="NCBI Taxonomy" id="3238302"/>
    <lineage>
        <taxon>Bacteria</taxon>
        <taxon>Pseudomonadati</taxon>
        <taxon>Pseudomonadota</taxon>
        <taxon>Gammaproteobacteria</taxon>
        <taxon>Cellvibrionales</taxon>
        <taxon>Spongiibacteraceae</taxon>
        <taxon>Zhongshania</taxon>
    </lineage>
</organism>
<dbReference type="SUPFAM" id="SSF55073">
    <property type="entry name" value="Nucleotide cyclase"/>
    <property type="match status" value="1"/>
</dbReference>
<dbReference type="NCBIfam" id="TIGR00254">
    <property type="entry name" value="GGDEF"/>
    <property type="match status" value="1"/>
</dbReference>
<keyword evidence="2" id="KW-0548">Nucleotidyltransferase</keyword>
<dbReference type="Pfam" id="PF01590">
    <property type="entry name" value="GAF"/>
    <property type="match status" value="1"/>
</dbReference>
<accession>A0ABV3TT06</accession>
<dbReference type="EMBL" id="JBFRYB010000001">
    <property type="protein sequence ID" value="MEX1664108.1"/>
    <property type="molecule type" value="Genomic_DNA"/>
</dbReference>
<dbReference type="PANTHER" id="PTHR43102">
    <property type="entry name" value="SLR1143 PROTEIN"/>
    <property type="match status" value="1"/>
</dbReference>
<dbReference type="SUPFAM" id="SSF55781">
    <property type="entry name" value="GAF domain-like"/>
    <property type="match status" value="1"/>
</dbReference>
<gene>
    <name evidence="2" type="ORF">AB4875_01345</name>
</gene>
<dbReference type="PANTHER" id="PTHR43102:SF2">
    <property type="entry name" value="GAF DOMAIN-CONTAINING PROTEIN"/>
    <property type="match status" value="1"/>
</dbReference>
<dbReference type="Pfam" id="PF00990">
    <property type="entry name" value="GGDEF"/>
    <property type="match status" value="1"/>
</dbReference>
<dbReference type="SMART" id="SM00065">
    <property type="entry name" value="GAF"/>
    <property type="match status" value="1"/>
</dbReference>
<comment type="caution">
    <text evidence="2">The sequence shown here is derived from an EMBL/GenBank/DDBJ whole genome shotgun (WGS) entry which is preliminary data.</text>
</comment>
<reference evidence="2 3" key="1">
    <citation type="journal article" date="2011" name="Int. J. Syst. Evol. Microbiol.">
        <title>Zhongshania antarctica gen. nov., sp. nov. and Zhongshania guokunii sp. nov., gammaproteobacteria respectively isolated from coastal attached (fast) ice and surface seawater of the Antarctic.</title>
        <authorList>
            <person name="Li H.J."/>
            <person name="Zhang X.Y."/>
            <person name="Chen C.X."/>
            <person name="Zhang Y.J."/>
            <person name="Gao Z.M."/>
            <person name="Yu Y."/>
            <person name="Chen X.L."/>
            <person name="Chen B."/>
            <person name="Zhang Y.Z."/>
        </authorList>
    </citation>
    <scope>NUCLEOTIDE SEQUENCE [LARGE SCALE GENOMIC DNA]</scope>
    <source>
        <strain evidence="2 3">R06B22</strain>
    </source>
</reference>
<dbReference type="InterPro" id="IPR003018">
    <property type="entry name" value="GAF"/>
</dbReference>
<dbReference type="SMART" id="SM00267">
    <property type="entry name" value="GGDEF"/>
    <property type="match status" value="1"/>
</dbReference>
<evidence type="ECO:0000259" key="1">
    <source>
        <dbReference type="PROSITE" id="PS50887"/>
    </source>
</evidence>
<keyword evidence="2" id="KW-0808">Transferase</keyword>
<dbReference type="CDD" id="cd01949">
    <property type="entry name" value="GGDEF"/>
    <property type="match status" value="1"/>
</dbReference>
<dbReference type="InterPro" id="IPR029787">
    <property type="entry name" value="Nucleotide_cyclase"/>
</dbReference>
<dbReference type="Gene3D" id="3.30.450.40">
    <property type="match status" value="1"/>
</dbReference>
<keyword evidence="3" id="KW-1185">Reference proteome</keyword>
<evidence type="ECO:0000313" key="2">
    <source>
        <dbReference type="EMBL" id="MEX1664108.1"/>
    </source>
</evidence>
<dbReference type="InterPro" id="IPR043128">
    <property type="entry name" value="Rev_trsase/Diguanyl_cyclase"/>
</dbReference>
<protein>
    <submittedName>
        <fullName evidence="2">Sensor domain-containing diguanylate cyclase</fullName>
        <ecNumber evidence="2">2.7.7.65</ecNumber>
    </submittedName>
</protein>
<dbReference type="EC" id="2.7.7.65" evidence="2"/>
<name>A0ABV3TT06_9GAMM</name>
<dbReference type="PROSITE" id="PS50887">
    <property type="entry name" value="GGDEF"/>
    <property type="match status" value="1"/>
</dbReference>
<dbReference type="Proteomes" id="UP001557484">
    <property type="component" value="Unassembled WGS sequence"/>
</dbReference>
<evidence type="ECO:0000313" key="3">
    <source>
        <dbReference type="Proteomes" id="UP001557484"/>
    </source>
</evidence>
<feature type="domain" description="GGDEF" evidence="1">
    <location>
        <begin position="194"/>
        <end position="327"/>
    </location>
</feature>
<dbReference type="InterPro" id="IPR000160">
    <property type="entry name" value="GGDEF_dom"/>
</dbReference>
<dbReference type="RefSeq" id="WP_368374234.1">
    <property type="nucleotide sequence ID" value="NZ_JBFRYB010000001.1"/>
</dbReference>